<sequence>MGMAKYLLFGLLLFLGFTHTSLGQGKDTVQTKPASHRYLLLSNSESSARFRIYAGEPITFKRFKDEKLHTETILDIRGNAFYVSGLEVPLKDVEKIQLRNHTGGRKVANFGGALLKTAGTIFTLVGAINFLTNLNEKSDRQDGLHTMGGAAVLFAAGHGLHVLRRGTYTINKKWTLKVIEMY</sequence>
<dbReference type="AlphaFoldDB" id="A0A3M9MLT4"/>
<protein>
    <submittedName>
        <fullName evidence="1">Uncharacterized protein</fullName>
    </submittedName>
</protein>
<evidence type="ECO:0000313" key="1">
    <source>
        <dbReference type="EMBL" id="RNI26155.1"/>
    </source>
</evidence>
<gene>
    <name evidence="1" type="ORF">EFB08_15170</name>
</gene>
<comment type="caution">
    <text evidence="1">The sequence shown here is derived from an EMBL/GenBank/DDBJ whole genome shotgun (WGS) entry which is preliminary data.</text>
</comment>
<organism evidence="1 2">
    <name type="scientific">Rufibacter latericius</name>
    <dbReference type="NCBI Taxonomy" id="2487040"/>
    <lineage>
        <taxon>Bacteria</taxon>
        <taxon>Pseudomonadati</taxon>
        <taxon>Bacteroidota</taxon>
        <taxon>Cytophagia</taxon>
        <taxon>Cytophagales</taxon>
        <taxon>Hymenobacteraceae</taxon>
        <taxon>Rufibacter</taxon>
    </lineage>
</organism>
<proteinExistence type="predicted"/>
<accession>A0A3M9MLT4</accession>
<reference evidence="1 2" key="1">
    <citation type="submission" date="2018-11" db="EMBL/GenBank/DDBJ databases">
        <title>Rufibacter latericius sp. nov., isolated from water in Baiyang Lake.</title>
        <authorList>
            <person name="Yang Y."/>
        </authorList>
    </citation>
    <scope>NUCLEOTIDE SEQUENCE [LARGE SCALE GENOMIC DNA]</scope>
    <source>
        <strain evidence="1 2">R-22-1c-1</strain>
    </source>
</reference>
<evidence type="ECO:0000313" key="2">
    <source>
        <dbReference type="Proteomes" id="UP000272117"/>
    </source>
</evidence>
<dbReference type="EMBL" id="RJJD01000008">
    <property type="protein sequence ID" value="RNI26155.1"/>
    <property type="molecule type" value="Genomic_DNA"/>
</dbReference>
<keyword evidence="2" id="KW-1185">Reference proteome</keyword>
<name>A0A3M9MLT4_9BACT</name>
<dbReference type="Proteomes" id="UP000272117">
    <property type="component" value="Unassembled WGS sequence"/>
</dbReference>